<evidence type="ECO:0000313" key="5">
    <source>
        <dbReference type="Proteomes" id="UP000468990"/>
    </source>
</evidence>
<dbReference type="AlphaFoldDB" id="A0A521EZ66"/>
<evidence type="ECO:0000313" key="4">
    <source>
        <dbReference type="Proteomes" id="UP000317289"/>
    </source>
</evidence>
<name>A0A521EZ66_9FLAO</name>
<reference evidence="2 5" key="2">
    <citation type="submission" date="2019-11" db="EMBL/GenBank/DDBJ databases">
        <title>Flavobacterium resistens genome.</title>
        <authorList>
            <person name="Wilson V.M."/>
            <person name="Newman J.D."/>
        </authorList>
    </citation>
    <scope>NUCLEOTIDE SEQUENCE [LARGE SCALE GENOMIC DNA]</scope>
    <source>
        <strain evidence="2 5">DSM 19382</strain>
    </source>
</reference>
<keyword evidence="5" id="KW-1185">Reference proteome</keyword>
<dbReference type="Proteomes" id="UP000468990">
    <property type="component" value="Unassembled WGS sequence"/>
</dbReference>
<dbReference type="EMBL" id="FXTA01000006">
    <property type="protein sequence ID" value="SMO89195.1"/>
    <property type="molecule type" value="Genomic_DNA"/>
</dbReference>
<dbReference type="OrthoDB" id="1318705at2"/>
<keyword evidence="1" id="KW-0732">Signal</keyword>
<evidence type="ECO:0008006" key="6">
    <source>
        <dbReference type="Google" id="ProtNLM"/>
    </source>
</evidence>
<dbReference type="EMBL" id="WKKG01000008">
    <property type="protein sequence ID" value="MRX69313.1"/>
    <property type="molecule type" value="Genomic_DNA"/>
</dbReference>
<sequence length="387" mass="41819">MKKILCMLLLAPTVYITAQTSETPETVVTQNGKKVTFFPNLEPAWYLGGNANGALKSIGTKDNFNLPFMTNNTERMTLTTGGFLGLNTTTPQSAFNIVNDNVGDGYDDLSIVSYGDNYSGAIFLNSAKNTKADPKAMDVNTVMGTIAFRGWNGTSYYDAYSGIRGYYMGTKNSDLRFYTSNTEKLRITDVGNVGIGRQDPTVKLDVYNQTAGAVKIVDGTQGAGKVLTSDANGLATWQSPVSASTFIAPQGTNLKLTYDTWNYSKRSLSLSKGRWIITLTDRSFGFAPGATYADMIAGWSSSASSYIPSTLFANGGHTCVSTQAVPSGNKYLNWNYTFVIDVTTPTTIYLFFNISSDVRTGNVSIYNGEGGLYSTAYGALIAQKVME</sequence>
<protein>
    <recommendedName>
        <fullName evidence="6">DUF4374 domain-containing protein</fullName>
    </recommendedName>
</protein>
<feature type="signal peptide" evidence="1">
    <location>
        <begin position="1"/>
        <end position="18"/>
    </location>
</feature>
<evidence type="ECO:0000313" key="2">
    <source>
        <dbReference type="EMBL" id="MRX69313.1"/>
    </source>
</evidence>
<reference evidence="3 4" key="1">
    <citation type="submission" date="2017-05" db="EMBL/GenBank/DDBJ databases">
        <authorList>
            <person name="Varghese N."/>
            <person name="Submissions S."/>
        </authorList>
    </citation>
    <scope>NUCLEOTIDE SEQUENCE [LARGE SCALE GENOMIC DNA]</scope>
    <source>
        <strain evidence="3 4">DSM 19382</strain>
    </source>
</reference>
<evidence type="ECO:0000256" key="1">
    <source>
        <dbReference type="SAM" id="SignalP"/>
    </source>
</evidence>
<dbReference type="RefSeq" id="WP_142452096.1">
    <property type="nucleotide sequence ID" value="NZ_FXTA01000006.1"/>
</dbReference>
<dbReference type="Proteomes" id="UP000317289">
    <property type="component" value="Unassembled WGS sequence"/>
</dbReference>
<evidence type="ECO:0000313" key="3">
    <source>
        <dbReference type="EMBL" id="SMO89195.1"/>
    </source>
</evidence>
<organism evidence="3 4">
    <name type="scientific">Flavobacterium resistens</name>
    <dbReference type="NCBI Taxonomy" id="443612"/>
    <lineage>
        <taxon>Bacteria</taxon>
        <taxon>Pseudomonadati</taxon>
        <taxon>Bacteroidota</taxon>
        <taxon>Flavobacteriia</taxon>
        <taxon>Flavobacteriales</taxon>
        <taxon>Flavobacteriaceae</taxon>
        <taxon>Flavobacterium</taxon>
    </lineage>
</organism>
<feature type="chain" id="PRO_5043205962" description="DUF4374 domain-containing protein" evidence="1">
    <location>
        <begin position="19"/>
        <end position="387"/>
    </location>
</feature>
<proteinExistence type="predicted"/>
<accession>A0A521EZ66</accession>
<gene>
    <name evidence="2" type="ORF">GJU42_15175</name>
    <name evidence="3" type="ORF">SAMN06265349_1062</name>
</gene>